<evidence type="ECO:0000259" key="4">
    <source>
        <dbReference type="Pfam" id="PF19290"/>
    </source>
</evidence>
<dbReference type="InterPro" id="IPR036059">
    <property type="entry name" value="TldD/PmbA_sf"/>
</dbReference>
<evidence type="ECO:0000313" key="6">
    <source>
        <dbReference type="Proteomes" id="UP000254601"/>
    </source>
</evidence>
<evidence type="ECO:0000256" key="1">
    <source>
        <dbReference type="ARBA" id="ARBA00005836"/>
    </source>
</evidence>
<feature type="domain" description="Metalloprotease TldD/E C-terminal" evidence="3">
    <location>
        <begin position="237"/>
        <end position="447"/>
    </location>
</feature>
<dbReference type="Gene3D" id="3.30.2290.10">
    <property type="entry name" value="PmbA/TldD superfamily"/>
    <property type="match status" value="1"/>
</dbReference>
<feature type="domain" description="Metalloprotease TldD/E central" evidence="4">
    <location>
        <begin position="135"/>
        <end position="230"/>
    </location>
</feature>
<proteinExistence type="inferred from homology"/>
<evidence type="ECO:0000259" key="2">
    <source>
        <dbReference type="Pfam" id="PF01523"/>
    </source>
</evidence>
<protein>
    <submittedName>
        <fullName evidence="5">Peptidase PmbA</fullName>
    </submittedName>
</protein>
<evidence type="ECO:0000313" key="5">
    <source>
        <dbReference type="EMBL" id="SUO95402.1"/>
    </source>
</evidence>
<organism evidence="5 6">
    <name type="scientific">Suttonella ornithocola</name>
    <dbReference type="NCBI Taxonomy" id="279832"/>
    <lineage>
        <taxon>Bacteria</taxon>
        <taxon>Pseudomonadati</taxon>
        <taxon>Pseudomonadota</taxon>
        <taxon>Gammaproteobacteria</taxon>
        <taxon>Cardiobacteriales</taxon>
        <taxon>Cardiobacteriaceae</taxon>
        <taxon>Suttonella</taxon>
    </lineage>
</organism>
<reference evidence="5 6" key="1">
    <citation type="submission" date="2018-06" db="EMBL/GenBank/DDBJ databases">
        <authorList>
            <consortium name="Pathogen Informatics"/>
            <person name="Doyle S."/>
        </authorList>
    </citation>
    <scope>NUCLEOTIDE SEQUENCE [LARGE SCALE GENOMIC DNA]</scope>
    <source>
        <strain evidence="5 6">NCTC13337</strain>
    </source>
</reference>
<dbReference type="InterPro" id="IPR002510">
    <property type="entry name" value="Metalloprtase-TldD/E_N"/>
</dbReference>
<dbReference type="PANTHER" id="PTHR43421:SF1">
    <property type="entry name" value="METALLOPROTEASE PMBA"/>
    <property type="match status" value="1"/>
</dbReference>
<comment type="similarity">
    <text evidence="1">Belongs to the peptidase U62 family.</text>
</comment>
<dbReference type="Pfam" id="PF19290">
    <property type="entry name" value="PmbA_TldD_2nd"/>
    <property type="match status" value="1"/>
</dbReference>
<dbReference type="GO" id="GO:0005829">
    <property type="term" value="C:cytosol"/>
    <property type="evidence" value="ECO:0007669"/>
    <property type="project" value="TreeGrafter"/>
</dbReference>
<feature type="domain" description="Metalloprotease TldD/E N-terminal" evidence="2">
    <location>
        <begin position="28"/>
        <end position="92"/>
    </location>
</feature>
<dbReference type="Pfam" id="PF19289">
    <property type="entry name" value="PmbA_TldD_3rd"/>
    <property type="match status" value="1"/>
</dbReference>
<evidence type="ECO:0000259" key="3">
    <source>
        <dbReference type="Pfam" id="PF19289"/>
    </source>
</evidence>
<dbReference type="EMBL" id="UHIC01000001">
    <property type="protein sequence ID" value="SUO95402.1"/>
    <property type="molecule type" value="Genomic_DNA"/>
</dbReference>
<dbReference type="InterPro" id="IPR035068">
    <property type="entry name" value="TldD/PmbA_N"/>
</dbReference>
<dbReference type="AlphaFoldDB" id="A0A380MSX5"/>
<dbReference type="InterPro" id="IPR047657">
    <property type="entry name" value="PmbA"/>
</dbReference>
<dbReference type="GO" id="GO:0008237">
    <property type="term" value="F:metallopeptidase activity"/>
    <property type="evidence" value="ECO:0007669"/>
    <property type="project" value="InterPro"/>
</dbReference>
<dbReference type="OrthoDB" id="9803618at2"/>
<dbReference type="PANTHER" id="PTHR43421">
    <property type="entry name" value="METALLOPROTEASE PMBA"/>
    <property type="match status" value="1"/>
</dbReference>
<dbReference type="InterPro" id="IPR045569">
    <property type="entry name" value="Metalloprtase-TldD/E_C"/>
</dbReference>
<gene>
    <name evidence="5" type="primary">pmbA</name>
    <name evidence="5" type="ORF">NCTC13337_01300</name>
</gene>
<name>A0A380MSX5_9GAMM</name>
<dbReference type="InterPro" id="IPR045570">
    <property type="entry name" value="Metalloprtase-TldD/E_cen_dom"/>
</dbReference>
<keyword evidence="6" id="KW-1185">Reference proteome</keyword>
<dbReference type="Pfam" id="PF01523">
    <property type="entry name" value="PmbA_TldD_1st"/>
    <property type="match status" value="1"/>
</dbReference>
<dbReference type="GO" id="GO:0006508">
    <property type="term" value="P:proteolysis"/>
    <property type="evidence" value="ECO:0007669"/>
    <property type="project" value="InterPro"/>
</dbReference>
<accession>A0A380MSX5</accession>
<sequence>MSLAEKRIFEEKAAFILNKAKALGADEASVSLHQTEGASVDWRMGAIEGISREQSLNIGIAVLKNKAQGMSTLSDWSEAALEAGVAAAINAASFTEADEHYGLPSPEQYAQITAEQLAELNCDSGELPDSAWLEAQAEACEQAALAFDKRIVMSDGASADAMRSYQYKATSNGFSAGISRSQVSLSVSVLAREDNDQQSDYDWDSACYRQDLRLADNIGRVAAERALAALQPKNIQTGSYPVIFSPEMATGLFGHLLATLGGRAQYRQLSFLNDSLGQKILPEWLSLLEKPYLPKSNVSTLFDSDGLPPAQGALIENGRVVHYLLSLYSARRLNLSPTGNASGVHNLCFEADKTYALPPQQLYQTMKRGLIVTRLMGQGVNTLTGDYSRGASGFWVENGEVAYPVDGLTIAGNLRDMYQGIQAIGTDVDTKRNIRAPSILLSPMTVAQ</sequence>
<dbReference type="Proteomes" id="UP000254601">
    <property type="component" value="Unassembled WGS sequence"/>
</dbReference>
<dbReference type="SUPFAM" id="SSF111283">
    <property type="entry name" value="Putative modulator of DNA gyrase, PmbA/TldD"/>
    <property type="match status" value="1"/>
</dbReference>
<dbReference type="RefSeq" id="WP_072575544.1">
    <property type="nucleotide sequence ID" value="NZ_LWHB01000012.1"/>
</dbReference>